<dbReference type="PANTHER" id="PTHR30146">
    <property type="entry name" value="LACI-RELATED TRANSCRIPTIONAL REPRESSOR"/>
    <property type="match status" value="1"/>
</dbReference>
<keyword evidence="2 5" id="KW-0238">DNA-binding</keyword>
<dbReference type="SUPFAM" id="SSF53822">
    <property type="entry name" value="Periplasmic binding protein-like I"/>
    <property type="match status" value="1"/>
</dbReference>
<evidence type="ECO:0000259" key="4">
    <source>
        <dbReference type="PROSITE" id="PS50932"/>
    </source>
</evidence>
<sequence length="355" mass="39615">MQQIAERRAVSQSAIAREAGVARTTVSLALRGGEGLNHKTIARVMDAADALGYRPNNLVHAIRSGRTRMIGVMVPPSNSFWSDVLHGIHDGLTEHDYVPLALWSQHQMPQTNEVLELRQIERLMDWRVDGAILWPWFANLYRTHISDLKRRDLPLVTIDSMLPDSFRADVVQTDEAQGAEAVVDHLLSLGHKEILHFAGPNSESWARDRRSCFAEVLRRAPGVKPHFVELPVTQSRRTYIRETLECLDKVTAVFCATDEIAEDVYREAAALGKRIPEDLSVIGYGNESFGSRLTPALTTVKQKPYSMGLAAARMIVSRIEQTKAAKPKMERMPVELVPRMSTAVARGGDTSGYQI</sequence>
<protein>
    <submittedName>
        <fullName evidence="5">LacI family DNA-binding transcriptional regulator</fullName>
    </submittedName>
</protein>
<dbReference type="PANTHER" id="PTHR30146:SF109">
    <property type="entry name" value="HTH-TYPE TRANSCRIPTIONAL REGULATOR GALS"/>
    <property type="match status" value="1"/>
</dbReference>
<proteinExistence type="predicted"/>
<dbReference type="InterPro" id="IPR046335">
    <property type="entry name" value="LacI/GalR-like_sensor"/>
</dbReference>
<keyword evidence="6" id="KW-1185">Reference proteome</keyword>
<dbReference type="Pfam" id="PF00356">
    <property type="entry name" value="LacI"/>
    <property type="match status" value="1"/>
</dbReference>
<dbReference type="SUPFAM" id="SSF47413">
    <property type="entry name" value="lambda repressor-like DNA-binding domains"/>
    <property type="match status" value="1"/>
</dbReference>
<organism evidence="5 6">
    <name type="scientific">Luteolibacter yonseiensis</name>
    <dbReference type="NCBI Taxonomy" id="1144680"/>
    <lineage>
        <taxon>Bacteria</taxon>
        <taxon>Pseudomonadati</taxon>
        <taxon>Verrucomicrobiota</taxon>
        <taxon>Verrucomicrobiia</taxon>
        <taxon>Verrucomicrobiales</taxon>
        <taxon>Verrucomicrobiaceae</taxon>
        <taxon>Luteolibacter</taxon>
    </lineage>
</organism>
<dbReference type="GO" id="GO:0000976">
    <property type="term" value="F:transcription cis-regulatory region binding"/>
    <property type="evidence" value="ECO:0007669"/>
    <property type="project" value="TreeGrafter"/>
</dbReference>
<dbReference type="Proteomes" id="UP000600139">
    <property type="component" value="Unassembled WGS sequence"/>
</dbReference>
<dbReference type="CDD" id="cd01392">
    <property type="entry name" value="HTH_LacI"/>
    <property type="match status" value="1"/>
</dbReference>
<dbReference type="Pfam" id="PF13377">
    <property type="entry name" value="Peripla_BP_3"/>
    <property type="match status" value="1"/>
</dbReference>
<evidence type="ECO:0000313" key="6">
    <source>
        <dbReference type="Proteomes" id="UP000600139"/>
    </source>
</evidence>
<evidence type="ECO:0000256" key="2">
    <source>
        <dbReference type="ARBA" id="ARBA00023125"/>
    </source>
</evidence>
<dbReference type="SMART" id="SM00354">
    <property type="entry name" value="HTH_LACI"/>
    <property type="match status" value="1"/>
</dbReference>
<dbReference type="EMBL" id="JAENIK010000004">
    <property type="protein sequence ID" value="MBK1815046.1"/>
    <property type="molecule type" value="Genomic_DNA"/>
</dbReference>
<keyword evidence="3" id="KW-0804">Transcription</keyword>
<dbReference type="CDD" id="cd06267">
    <property type="entry name" value="PBP1_LacI_sugar_binding-like"/>
    <property type="match status" value="1"/>
</dbReference>
<evidence type="ECO:0000256" key="3">
    <source>
        <dbReference type="ARBA" id="ARBA00023163"/>
    </source>
</evidence>
<comment type="caution">
    <text evidence="5">The sequence shown here is derived from an EMBL/GenBank/DDBJ whole genome shotgun (WGS) entry which is preliminary data.</text>
</comment>
<dbReference type="InterPro" id="IPR000843">
    <property type="entry name" value="HTH_LacI"/>
</dbReference>
<dbReference type="Gene3D" id="3.40.50.2300">
    <property type="match status" value="2"/>
</dbReference>
<dbReference type="InterPro" id="IPR010982">
    <property type="entry name" value="Lambda_DNA-bd_dom_sf"/>
</dbReference>
<name>A0A934VAN2_9BACT</name>
<dbReference type="Gene3D" id="1.10.260.40">
    <property type="entry name" value="lambda repressor-like DNA-binding domains"/>
    <property type="match status" value="1"/>
</dbReference>
<dbReference type="AlphaFoldDB" id="A0A934VAN2"/>
<dbReference type="RefSeq" id="WP_200349992.1">
    <property type="nucleotide sequence ID" value="NZ_BAABHZ010000010.1"/>
</dbReference>
<dbReference type="PROSITE" id="PS50932">
    <property type="entry name" value="HTH_LACI_2"/>
    <property type="match status" value="1"/>
</dbReference>
<dbReference type="GO" id="GO:0003700">
    <property type="term" value="F:DNA-binding transcription factor activity"/>
    <property type="evidence" value="ECO:0007669"/>
    <property type="project" value="TreeGrafter"/>
</dbReference>
<evidence type="ECO:0000256" key="1">
    <source>
        <dbReference type="ARBA" id="ARBA00023015"/>
    </source>
</evidence>
<evidence type="ECO:0000313" key="5">
    <source>
        <dbReference type="EMBL" id="MBK1815046.1"/>
    </source>
</evidence>
<dbReference type="InterPro" id="IPR028082">
    <property type="entry name" value="Peripla_BP_I"/>
</dbReference>
<keyword evidence="1" id="KW-0805">Transcription regulation</keyword>
<feature type="domain" description="HTH lacI-type" evidence="4">
    <location>
        <begin position="10"/>
        <end position="64"/>
    </location>
</feature>
<accession>A0A934VAN2</accession>
<reference evidence="5" key="1">
    <citation type="submission" date="2021-01" db="EMBL/GenBank/DDBJ databases">
        <title>Modified the classification status of verrucomicrobia.</title>
        <authorList>
            <person name="Feng X."/>
        </authorList>
    </citation>
    <scope>NUCLEOTIDE SEQUENCE</scope>
    <source>
        <strain evidence="5">JCM 18052</strain>
    </source>
</reference>
<gene>
    <name evidence="5" type="ORF">JIN84_05430</name>
</gene>